<organism evidence="2 3">
    <name type="scientific">Gulo gulo</name>
    <name type="common">Wolverine</name>
    <name type="synonym">Gluton</name>
    <dbReference type="NCBI Taxonomy" id="48420"/>
    <lineage>
        <taxon>Eukaryota</taxon>
        <taxon>Metazoa</taxon>
        <taxon>Chordata</taxon>
        <taxon>Craniata</taxon>
        <taxon>Vertebrata</taxon>
        <taxon>Euteleostomi</taxon>
        <taxon>Mammalia</taxon>
        <taxon>Eutheria</taxon>
        <taxon>Laurasiatheria</taxon>
        <taxon>Carnivora</taxon>
        <taxon>Caniformia</taxon>
        <taxon>Musteloidea</taxon>
        <taxon>Mustelidae</taxon>
        <taxon>Guloninae</taxon>
        <taxon>Gulo</taxon>
    </lineage>
</organism>
<name>A0A9X9Q9D7_GULGU</name>
<accession>A0A9X9Q9D7</accession>
<dbReference type="EMBL" id="CYRY02045140">
    <property type="protein sequence ID" value="VCX40448.1"/>
    <property type="molecule type" value="Genomic_DNA"/>
</dbReference>
<proteinExistence type="predicted"/>
<evidence type="ECO:0000256" key="1">
    <source>
        <dbReference type="SAM" id="MobiDB-lite"/>
    </source>
</evidence>
<sequence>MGGGLPSLPAARHGETPEKPRAAERDQHVFSEPASTGNRKAARGAGKRCRARVQGQGQPASRRMLGRAVSRARVPPVSRFVRRRGNIFEGDGVLC</sequence>
<dbReference type="Proteomes" id="UP000269945">
    <property type="component" value="Unassembled WGS sequence"/>
</dbReference>
<comment type="caution">
    <text evidence="2">The sequence shown here is derived from an EMBL/GenBank/DDBJ whole genome shotgun (WGS) entry which is preliminary data.</text>
</comment>
<feature type="region of interest" description="Disordered" evidence="1">
    <location>
        <begin position="1"/>
        <end position="70"/>
    </location>
</feature>
<evidence type="ECO:0000313" key="2">
    <source>
        <dbReference type="EMBL" id="VCX40448.1"/>
    </source>
</evidence>
<protein>
    <submittedName>
        <fullName evidence="2">Uncharacterized protein</fullName>
    </submittedName>
</protein>
<feature type="compositionally biased region" description="Basic and acidic residues" evidence="1">
    <location>
        <begin position="12"/>
        <end position="29"/>
    </location>
</feature>
<gene>
    <name evidence="2" type="ORF">BN2614_LOCUS1</name>
</gene>
<keyword evidence="3" id="KW-1185">Reference proteome</keyword>
<reference evidence="2 3" key="1">
    <citation type="submission" date="2018-10" db="EMBL/GenBank/DDBJ databases">
        <authorList>
            <person name="Ekblom R."/>
            <person name="Jareborg N."/>
        </authorList>
    </citation>
    <scope>NUCLEOTIDE SEQUENCE [LARGE SCALE GENOMIC DNA]</scope>
    <source>
        <tissue evidence="2">Muscle</tissue>
    </source>
</reference>
<feature type="compositionally biased region" description="Basic residues" evidence="1">
    <location>
        <begin position="40"/>
        <end position="51"/>
    </location>
</feature>
<dbReference type="AlphaFoldDB" id="A0A9X9Q9D7"/>
<evidence type="ECO:0000313" key="3">
    <source>
        <dbReference type="Proteomes" id="UP000269945"/>
    </source>
</evidence>